<dbReference type="GO" id="GO:0006313">
    <property type="term" value="P:DNA transposition"/>
    <property type="evidence" value="ECO:0007669"/>
    <property type="project" value="InterPro"/>
</dbReference>
<dbReference type="PANTHER" id="PTHR23022:SF134">
    <property type="entry name" value="TRANSPOSABLE ELEMENT TC1 TRANSPOSASE"/>
    <property type="match status" value="1"/>
</dbReference>
<dbReference type="Gene3D" id="1.10.10.10">
    <property type="entry name" value="Winged helix-like DNA-binding domain superfamily/Winged helix DNA-binding domain"/>
    <property type="match status" value="1"/>
</dbReference>
<dbReference type="InterPro" id="IPR052338">
    <property type="entry name" value="Transposase_5"/>
</dbReference>
<evidence type="ECO:0000256" key="2">
    <source>
        <dbReference type="ARBA" id="ARBA00022724"/>
    </source>
</evidence>
<protein>
    <recommendedName>
        <fullName evidence="3">Paired domain-containing protein</fullName>
    </recommendedName>
</protein>
<proteinExistence type="predicted"/>
<dbReference type="InterPro" id="IPR047655">
    <property type="entry name" value="Transpos_IS630-like"/>
</dbReference>
<dbReference type="InterPro" id="IPR001523">
    <property type="entry name" value="Paired_dom"/>
</dbReference>
<dbReference type="InterPro" id="IPR002492">
    <property type="entry name" value="Transposase_Tc1-like"/>
</dbReference>
<gene>
    <name evidence="4" type="ORF">APHIGO_LOCUS1384</name>
</gene>
<dbReference type="Gene3D" id="3.30.420.10">
    <property type="entry name" value="Ribonuclease H-like superfamily/Ribonuclease H"/>
    <property type="match status" value="1"/>
</dbReference>
<keyword evidence="5" id="KW-1185">Reference proteome</keyword>
<evidence type="ECO:0000256" key="1">
    <source>
        <dbReference type="ARBA" id="ARBA00004123"/>
    </source>
</evidence>
<name>A0A9P0ILT8_APHGO</name>
<dbReference type="EMBL" id="OU899034">
    <property type="protein sequence ID" value="CAH1710880.1"/>
    <property type="molecule type" value="Genomic_DNA"/>
</dbReference>
<evidence type="ECO:0000313" key="5">
    <source>
        <dbReference type="Proteomes" id="UP001154329"/>
    </source>
</evidence>
<evidence type="ECO:0000313" key="4">
    <source>
        <dbReference type="EMBL" id="CAH1710880.1"/>
    </source>
</evidence>
<reference evidence="4" key="2">
    <citation type="submission" date="2022-10" db="EMBL/GenBank/DDBJ databases">
        <authorList>
            <consortium name="ENA_rothamsted_submissions"/>
            <consortium name="culmorum"/>
            <person name="King R."/>
        </authorList>
    </citation>
    <scope>NUCLEOTIDE SEQUENCE</scope>
</reference>
<dbReference type="Pfam" id="PF13551">
    <property type="entry name" value="HTH_29"/>
    <property type="match status" value="1"/>
</dbReference>
<dbReference type="InterPro" id="IPR038717">
    <property type="entry name" value="Tc1-like_DDE_dom"/>
</dbReference>
<dbReference type="AlphaFoldDB" id="A0A9P0ILT8"/>
<evidence type="ECO:0000259" key="3">
    <source>
        <dbReference type="PROSITE" id="PS51057"/>
    </source>
</evidence>
<dbReference type="PROSITE" id="PS51057">
    <property type="entry name" value="PAIRED_2"/>
    <property type="match status" value="1"/>
</dbReference>
<keyword evidence="2" id="KW-0563">Paired box</keyword>
<comment type="subcellular location">
    <subcellularLocation>
        <location evidence="1">Nucleus</location>
    </subcellularLocation>
</comment>
<accession>A0A9P0ILT8</accession>
<dbReference type="InterPro" id="IPR036388">
    <property type="entry name" value="WH-like_DNA-bd_sf"/>
</dbReference>
<dbReference type="GO" id="GO:0005634">
    <property type="term" value="C:nucleus"/>
    <property type="evidence" value="ECO:0007669"/>
    <property type="project" value="UniProtKB-SubCell"/>
</dbReference>
<organism evidence="4 5">
    <name type="scientific">Aphis gossypii</name>
    <name type="common">Cotton aphid</name>
    <dbReference type="NCBI Taxonomy" id="80765"/>
    <lineage>
        <taxon>Eukaryota</taxon>
        <taxon>Metazoa</taxon>
        <taxon>Ecdysozoa</taxon>
        <taxon>Arthropoda</taxon>
        <taxon>Hexapoda</taxon>
        <taxon>Insecta</taxon>
        <taxon>Pterygota</taxon>
        <taxon>Neoptera</taxon>
        <taxon>Paraneoptera</taxon>
        <taxon>Hemiptera</taxon>
        <taxon>Sternorrhyncha</taxon>
        <taxon>Aphidomorpha</taxon>
        <taxon>Aphidoidea</taxon>
        <taxon>Aphididae</taxon>
        <taxon>Aphidini</taxon>
        <taxon>Aphis</taxon>
        <taxon>Aphis</taxon>
    </lineage>
</organism>
<dbReference type="GO" id="GO:0015074">
    <property type="term" value="P:DNA integration"/>
    <property type="evidence" value="ECO:0007669"/>
    <property type="project" value="InterPro"/>
</dbReference>
<dbReference type="InterPro" id="IPR036397">
    <property type="entry name" value="RNaseH_sf"/>
</dbReference>
<dbReference type="PANTHER" id="PTHR23022">
    <property type="entry name" value="TRANSPOSABLE ELEMENT-RELATED"/>
    <property type="match status" value="1"/>
</dbReference>
<dbReference type="Pfam" id="PF01498">
    <property type="entry name" value="HTH_Tnp_Tc3_2"/>
    <property type="match status" value="1"/>
</dbReference>
<dbReference type="GO" id="GO:0006355">
    <property type="term" value="P:regulation of DNA-templated transcription"/>
    <property type="evidence" value="ECO:0007669"/>
    <property type="project" value="InterPro"/>
</dbReference>
<dbReference type="Proteomes" id="UP001154329">
    <property type="component" value="Chromosome 1"/>
</dbReference>
<feature type="domain" description="Paired" evidence="3">
    <location>
        <begin position="1"/>
        <end position="130"/>
    </location>
</feature>
<dbReference type="NCBIfam" id="NF033545">
    <property type="entry name" value="transpos_IS630"/>
    <property type="match status" value="1"/>
</dbReference>
<dbReference type="Pfam" id="PF13358">
    <property type="entry name" value="DDE_3"/>
    <property type="match status" value="1"/>
</dbReference>
<dbReference type="InterPro" id="IPR009057">
    <property type="entry name" value="Homeodomain-like_sf"/>
</dbReference>
<reference evidence="4" key="1">
    <citation type="submission" date="2022-02" db="EMBL/GenBank/DDBJ databases">
        <authorList>
            <person name="King R."/>
        </authorList>
    </citation>
    <scope>NUCLEOTIDE SEQUENCE</scope>
</reference>
<sequence length="337" mass="38819">MEIPIDIRKLVVQLREDGNSLRNIAQIIKKSHSTVQYIINRYNETGSFEDRKRTGRPQKLKSHQKRAILRQVVMEPKTSAPKLAGMIDTDYNIKVVPQTIRNVIRNAGYKGCVARKKPFISKINKKKRLDFAKSHINKGNDFWKSVLFSDESKFNIFGSDGRVMVWRKPNKQMDCKNLCPTVKHGGGNVLVWGCMSATGVGNLVFIDSIMDQHIYLNILRNNLHASAEKLNIGNSFIFQQDNDPKHTAKKVKEWLLYRVPKQLNTPPQSPDMNPIEHLWDEIRRRLKNYQTRNKDQLKNAILEVWNSIDSAVTRKLVESMGKRMHEVIKAKGGPTDH</sequence>
<dbReference type="GO" id="GO:0003677">
    <property type="term" value="F:DNA binding"/>
    <property type="evidence" value="ECO:0007669"/>
    <property type="project" value="InterPro"/>
</dbReference>
<dbReference type="SUPFAM" id="SSF46689">
    <property type="entry name" value="Homeodomain-like"/>
    <property type="match status" value="1"/>
</dbReference>